<dbReference type="InterPro" id="IPR036663">
    <property type="entry name" value="Fumarylacetoacetase_C_sf"/>
</dbReference>
<accession>A0A162KEM2</accession>
<evidence type="ECO:0000256" key="2">
    <source>
        <dbReference type="ARBA" id="ARBA00022723"/>
    </source>
</evidence>
<dbReference type="FunFam" id="3.90.850.10:FF:000002">
    <property type="entry name" value="2-hydroxyhepta-2,4-diene-1,7-dioate isomerase"/>
    <property type="match status" value="1"/>
</dbReference>
<dbReference type="RefSeq" id="WP_062767111.1">
    <property type="nucleotide sequence ID" value="NZ_CP121045.1"/>
</dbReference>
<comment type="caution">
    <text evidence="4">The sequence shown here is derived from an EMBL/GenBank/DDBJ whole genome shotgun (WGS) entry which is preliminary data.</text>
</comment>
<dbReference type="GO" id="GO:0019752">
    <property type="term" value="P:carboxylic acid metabolic process"/>
    <property type="evidence" value="ECO:0007669"/>
    <property type="project" value="UniProtKB-ARBA"/>
</dbReference>
<dbReference type="PANTHER" id="PTHR42796">
    <property type="entry name" value="FUMARYLACETOACETATE HYDROLASE DOMAIN-CONTAINING PROTEIN 2A-RELATED"/>
    <property type="match status" value="1"/>
</dbReference>
<organism evidence="4 5">
    <name type="scientific">Tistrella mobilis</name>
    <dbReference type="NCBI Taxonomy" id="171437"/>
    <lineage>
        <taxon>Bacteria</taxon>
        <taxon>Pseudomonadati</taxon>
        <taxon>Pseudomonadota</taxon>
        <taxon>Alphaproteobacteria</taxon>
        <taxon>Geminicoccales</taxon>
        <taxon>Geminicoccaceae</taxon>
        <taxon>Tistrella</taxon>
    </lineage>
</organism>
<dbReference type="GO" id="GO:0046872">
    <property type="term" value="F:metal ion binding"/>
    <property type="evidence" value="ECO:0007669"/>
    <property type="project" value="UniProtKB-KW"/>
</dbReference>
<gene>
    <name evidence="4" type="ORF">AUP44_10595</name>
</gene>
<name>A0A162KEM2_9PROT</name>
<dbReference type="InterPro" id="IPR051121">
    <property type="entry name" value="FAH"/>
</dbReference>
<reference evidence="4 5" key="1">
    <citation type="submission" date="2015-12" db="EMBL/GenBank/DDBJ databases">
        <title>Genome sequence of Tistrella mobilis MCCC 1A02139.</title>
        <authorList>
            <person name="Lu L."/>
            <person name="Lai Q."/>
            <person name="Shao Z."/>
            <person name="Qian P."/>
        </authorList>
    </citation>
    <scope>NUCLEOTIDE SEQUENCE [LARGE SCALE GENOMIC DNA]</scope>
    <source>
        <strain evidence="4 5">MCCC 1A02139</strain>
    </source>
</reference>
<dbReference type="PANTHER" id="PTHR42796:SF4">
    <property type="entry name" value="FUMARYLACETOACETATE HYDROLASE DOMAIN-CONTAINING PROTEIN 2A"/>
    <property type="match status" value="1"/>
</dbReference>
<dbReference type="AlphaFoldDB" id="A0A162KEM2"/>
<dbReference type="Proteomes" id="UP000075787">
    <property type="component" value="Unassembled WGS sequence"/>
</dbReference>
<dbReference type="OrthoDB" id="9780293at2"/>
<dbReference type="EMBL" id="LPZR01000183">
    <property type="protein sequence ID" value="KYO51083.1"/>
    <property type="molecule type" value="Genomic_DNA"/>
</dbReference>
<evidence type="ECO:0000313" key="5">
    <source>
        <dbReference type="Proteomes" id="UP000075787"/>
    </source>
</evidence>
<keyword evidence="2" id="KW-0479">Metal-binding</keyword>
<protein>
    <submittedName>
        <fullName evidence="4">2-hydroxyhepta-2,4-diene-1,7-dioate isomerase</fullName>
    </submittedName>
</protein>
<dbReference type="GeneID" id="97240770"/>
<evidence type="ECO:0000256" key="1">
    <source>
        <dbReference type="ARBA" id="ARBA00010211"/>
    </source>
</evidence>
<dbReference type="SUPFAM" id="SSF56529">
    <property type="entry name" value="FAH"/>
    <property type="match status" value="1"/>
</dbReference>
<dbReference type="Gene3D" id="3.90.850.10">
    <property type="entry name" value="Fumarylacetoacetase-like, C-terminal domain"/>
    <property type="match status" value="1"/>
</dbReference>
<proteinExistence type="inferred from homology"/>
<feature type="domain" description="Fumarylacetoacetase-like C-terminal" evidence="3">
    <location>
        <begin position="72"/>
        <end position="278"/>
    </location>
</feature>
<evidence type="ECO:0000313" key="4">
    <source>
        <dbReference type="EMBL" id="KYO51083.1"/>
    </source>
</evidence>
<comment type="similarity">
    <text evidence="1">Belongs to the FAH family.</text>
</comment>
<evidence type="ECO:0000259" key="3">
    <source>
        <dbReference type="Pfam" id="PF01557"/>
    </source>
</evidence>
<sequence length="280" mass="29902">MRLVRYGLPGQERPGLLGPDGGLRDLSGRIADLGPATLDLATLHRLKAIDPASLPAVDGPVRLGACVARPGKFIGIGLNYRDHAAEAGMALPTEPVIFHKATSCMAGPEDDLILPPDAARTDWEVELGVVIGRVLKRVNPEEALAGVAGYCTVNDISERSFQLDRGGQWTKGKSADGFGPVGPWLVTADEVPDPQALRLWLELNGERRQDGTTADQVFGVAEVLSYLSRFMTLEPGDLVTTGTPAGVGMGARPRRFLKPGDHMVLEVEGLGRQSTRVREG</sequence>
<keyword evidence="4" id="KW-0413">Isomerase</keyword>
<dbReference type="Pfam" id="PF01557">
    <property type="entry name" value="FAA_hydrolase"/>
    <property type="match status" value="1"/>
</dbReference>
<dbReference type="GO" id="GO:0016853">
    <property type="term" value="F:isomerase activity"/>
    <property type="evidence" value="ECO:0007669"/>
    <property type="project" value="UniProtKB-KW"/>
</dbReference>
<dbReference type="InterPro" id="IPR011234">
    <property type="entry name" value="Fumarylacetoacetase-like_C"/>
</dbReference>